<keyword evidence="2" id="KW-1185">Reference proteome</keyword>
<evidence type="ECO:0000313" key="1">
    <source>
        <dbReference type="EMBL" id="GCC29845.1"/>
    </source>
</evidence>
<accession>A0A401SHM2</accession>
<dbReference type="EMBL" id="BEZZ01000269">
    <property type="protein sequence ID" value="GCC29845.1"/>
    <property type="molecule type" value="Genomic_DNA"/>
</dbReference>
<comment type="caution">
    <text evidence="1">The sequence shown here is derived from an EMBL/GenBank/DDBJ whole genome shotgun (WGS) entry which is preliminary data.</text>
</comment>
<protein>
    <submittedName>
        <fullName evidence="1">Uncharacterized protein</fullName>
    </submittedName>
</protein>
<organism evidence="1 2">
    <name type="scientific">Chiloscyllium punctatum</name>
    <name type="common">Brownbanded bambooshark</name>
    <name type="synonym">Hemiscyllium punctatum</name>
    <dbReference type="NCBI Taxonomy" id="137246"/>
    <lineage>
        <taxon>Eukaryota</taxon>
        <taxon>Metazoa</taxon>
        <taxon>Chordata</taxon>
        <taxon>Craniata</taxon>
        <taxon>Vertebrata</taxon>
        <taxon>Chondrichthyes</taxon>
        <taxon>Elasmobranchii</taxon>
        <taxon>Galeomorphii</taxon>
        <taxon>Galeoidea</taxon>
        <taxon>Orectolobiformes</taxon>
        <taxon>Hemiscylliidae</taxon>
        <taxon>Chiloscyllium</taxon>
    </lineage>
</organism>
<sequence length="107" mass="11928">MSNRPRAERAVQNGVPCAVGEYKQRIGTAKELRPGDNINLTLTKLLNKETDRASKRDVEVRARSRAIRSQEVLNTLFKLQQTTTLMLTRRSNMIGTESSNPTTNGVG</sequence>
<gene>
    <name evidence="1" type="ORF">chiPu_0008287</name>
</gene>
<proteinExistence type="predicted"/>
<evidence type="ECO:0000313" key="2">
    <source>
        <dbReference type="Proteomes" id="UP000287033"/>
    </source>
</evidence>
<dbReference type="Proteomes" id="UP000287033">
    <property type="component" value="Unassembled WGS sequence"/>
</dbReference>
<reference evidence="1 2" key="1">
    <citation type="journal article" date="2018" name="Nat. Ecol. Evol.">
        <title>Shark genomes provide insights into elasmobranch evolution and the origin of vertebrates.</title>
        <authorList>
            <person name="Hara Y"/>
            <person name="Yamaguchi K"/>
            <person name="Onimaru K"/>
            <person name="Kadota M"/>
            <person name="Koyanagi M"/>
            <person name="Keeley SD"/>
            <person name="Tatsumi K"/>
            <person name="Tanaka K"/>
            <person name="Motone F"/>
            <person name="Kageyama Y"/>
            <person name="Nozu R"/>
            <person name="Adachi N"/>
            <person name="Nishimura O"/>
            <person name="Nakagawa R"/>
            <person name="Tanegashima C"/>
            <person name="Kiyatake I"/>
            <person name="Matsumoto R"/>
            <person name="Murakumo K"/>
            <person name="Nishida K"/>
            <person name="Terakita A"/>
            <person name="Kuratani S"/>
            <person name="Sato K"/>
            <person name="Hyodo S Kuraku.S."/>
        </authorList>
    </citation>
    <scope>NUCLEOTIDE SEQUENCE [LARGE SCALE GENOMIC DNA]</scope>
</reference>
<name>A0A401SHM2_CHIPU</name>
<dbReference type="AlphaFoldDB" id="A0A401SHM2"/>